<evidence type="ECO:0000313" key="3">
    <source>
        <dbReference type="EMBL" id="CAB4870636.1"/>
    </source>
</evidence>
<dbReference type="EMBL" id="CAFBPJ010000019">
    <property type="protein sequence ID" value="CAB5009082.1"/>
    <property type="molecule type" value="Genomic_DNA"/>
</dbReference>
<evidence type="ECO:0000313" key="1">
    <source>
        <dbReference type="EMBL" id="CAB4674600.1"/>
    </source>
</evidence>
<dbReference type="EMBL" id="CAEZWW010000087">
    <property type="protein sequence ID" value="CAB4674600.1"/>
    <property type="molecule type" value="Genomic_DNA"/>
</dbReference>
<gene>
    <name evidence="1" type="ORF">UFOPK2310_00815</name>
    <name evidence="2" type="ORF">UFOPK2625_00191</name>
    <name evidence="3" type="ORF">UFOPK3425_00612</name>
    <name evidence="4" type="ORF">UFOPK4043_00712</name>
    <name evidence="5" type="ORF">UFOPK4092_00285</name>
</gene>
<evidence type="ECO:0000313" key="5">
    <source>
        <dbReference type="EMBL" id="CAB5009082.1"/>
    </source>
</evidence>
<evidence type="ECO:0000313" key="2">
    <source>
        <dbReference type="EMBL" id="CAB4694908.1"/>
    </source>
</evidence>
<organism evidence="5">
    <name type="scientific">freshwater metagenome</name>
    <dbReference type="NCBI Taxonomy" id="449393"/>
    <lineage>
        <taxon>unclassified sequences</taxon>
        <taxon>metagenomes</taxon>
        <taxon>ecological metagenomes</taxon>
    </lineage>
</organism>
<reference evidence="5" key="1">
    <citation type="submission" date="2020-05" db="EMBL/GenBank/DDBJ databases">
        <authorList>
            <person name="Chiriac C."/>
            <person name="Salcher M."/>
            <person name="Ghai R."/>
            <person name="Kavagutti S V."/>
        </authorList>
    </citation>
    <scope>NUCLEOTIDE SEQUENCE</scope>
</reference>
<name>A0A6J7Q3A4_9ZZZZ</name>
<dbReference type="AlphaFoldDB" id="A0A6J7Q3A4"/>
<evidence type="ECO:0000313" key="4">
    <source>
        <dbReference type="EMBL" id="CAB5004252.1"/>
    </source>
</evidence>
<proteinExistence type="predicted"/>
<dbReference type="EMBL" id="CAEZXZ010000015">
    <property type="protein sequence ID" value="CAB4694908.1"/>
    <property type="molecule type" value="Genomic_DNA"/>
</dbReference>
<dbReference type="EMBL" id="CAFBLV010000100">
    <property type="protein sequence ID" value="CAB4870636.1"/>
    <property type="molecule type" value="Genomic_DNA"/>
</dbReference>
<sequence length="95" mass="10363">MRTTLTLDDDLAMALQEESRNTGQPFKTVLNRYLRRGMAVAPAPRAPVVVRTFDAGVREGIDVTKALDLVAEMDDEHLLAVTARLTAAAAQDDHS</sequence>
<dbReference type="EMBL" id="CAFBPA010000087">
    <property type="protein sequence ID" value="CAB5004252.1"/>
    <property type="molecule type" value="Genomic_DNA"/>
</dbReference>
<protein>
    <submittedName>
        <fullName evidence="5">Unannotated protein</fullName>
    </submittedName>
</protein>
<accession>A0A6J7Q3A4</accession>